<organism evidence="8 9">
    <name type="scientific">Cryomyces antarcticus</name>
    <dbReference type="NCBI Taxonomy" id="329879"/>
    <lineage>
        <taxon>Eukaryota</taxon>
        <taxon>Fungi</taxon>
        <taxon>Dikarya</taxon>
        <taxon>Ascomycota</taxon>
        <taxon>Pezizomycotina</taxon>
        <taxon>Dothideomycetes</taxon>
        <taxon>Dothideomycetes incertae sedis</taxon>
        <taxon>Cryomyces</taxon>
    </lineage>
</organism>
<dbReference type="EMBL" id="JAVRRA010008313">
    <property type="protein sequence ID" value="KAK5257053.1"/>
    <property type="molecule type" value="Genomic_DNA"/>
</dbReference>
<gene>
    <name evidence="8" type="ORF">LTR16_001745</name>
</gene>
<feature type="region of interest" description="Disordered" evidence="6">
    <location>
        <begin position="378"/>
        <end position="596"/>
    </location>
</feature>
<evidence type="ECO:0000259" key="7">
    <source>
        <dbReference type="PROSITE" id="PS51821"/>
    </source>
</evidence>
<evidence type="ECO:0000256" key="4">
    <source>
        <dbReference type="ARBA" id="ARBA00023163"/>
    </source>
</evidence>
<dbReference type="Pfam" id="PF11754">
    <property type="entry name" value="Velvet"/>
    <property type="match status" value="2"/>
</dbReference>
<evidence type="ECO:0000256" key="3">
    <source>
        <dbReference type="ARBA" id="ARBA00023015"/>
    </source>
</evidence>
<keyword evidence="2" id="KW-0749">Sporulation</keyword>
<dbReference type="Proteomes" id="UP001357485">
    <property type="component" value="Unassembled WGS sequence"/>
</dbReference>
<feature type="compositionally biased region" description="Polar residues" evidence="6">
    <location>
        <begin position="471"/>
        <end position="482"/>
    </location>
</feature>
<accession>A0ABR0LZ38</accession>
<feature type="region of interest" description="Disordered" evidence="6">
    <location>
        <begin position="209"/>
        <end position="272"/>
    </location>
</feature>
<reference evidence="8 9" key="1">
    <citation type="submission" date="2023-08" db="EMBL/GenBank/DDBJ databases">
        <title>Black Yeasts Isolated from many extreme environments.</title>
        <authorList>
            <person name="Coleine C."/>
            <person name="Stajich J.E."/>
            <person name="Selbmann L."/>
        </authorList>
    </citation>
    <scope>NUCLEOTIDE SEQUENCE [LARGE SCALE GENOMIC DNA]</scope>
    <source>
        <strain evidence="8 9">CCFEE 536</strain>
    </source>
</reference>
<keyword evidence="4" id="KW-0804">Transcription</keyword>
<dbReference type="InterPro" id="IPR038491">
    <property type="entry name" value="Velvet_dom_sf"/>
</dbReference>
<feature type="compositionally biased region" description="Polar residues" evidence="6">
    <location>
        <begin position="497"/>
        <end position="524"/>
    </location>
</feature>
<dbReference type="PANTHER" id="PTHR33572">
    <property type="entry name" value="SPORE DEVELOPMENT REGULATOR VOSA"/>
    <property type="match status" value="1"/>
</dbReference>
<dbReference type="PANTHER" id="PTHR33572:SF18">
    <property type="entry name" value="SPORE DEVELOPMENT REGULATOR VOSA"/>
    <property type="match status" value="1"/>
</dbReference>
<feature type="compositionally biased region" description="Polar residues" evidence="6">
    <location>
        <begin position="584"/>
        <end position="596"/>
    </location>
</feature>
<comment type="subcellular location">
    <subcellularLocation>
        <location evidence="1">Nucleus</location>
    </subcellularLocation>
</comment>
<evidence type="ECO:0000256" key="1">
    <source>
        <dbReference type="ARBA" id="ARBA00004123"/>
    </source>
</evidence>
<evidence type="ECO:0000256" key="2">
    <source>
        <dbReference type="ARBA" id="ARBA00022969"/>
    </source>
</evidence>
<keyword evidence="3" id="KW-0805">Transcription regulation</keyword>
<protein>
    <recommendedName>
        <fullName evidence="7">Velvet domain-containing protein</fullName>
    </recommendedName>
</protein>
<dbReference type="InterPro" id="IPR037525">
    <property type="entry name" value="Velvet_dom"/>
</dbReference>
<keyword evidence="5" id="KW-0539">Nucleus</keyword>
<proteinExistence type="predicted"/>
<feature type="compositionally biased region" description="Polar residues" evidence="6">
    <location>
        <begin position="451"/>
        <end position="461"/>
    </location>
</feature>
<dbReference type="PROSITE" id="PS51821">
    <property type="entry name" value="VELVET"/>
    <property type="match status" value="1"/>
</dbReference>
<feature type="compositionally biased region" description="Polar residues" evidence="6">
    <location>
        <begin position="534"/>
        <end position="543"/>
    </location>
</feature>
<dbReference type="InterPro" id="IPR021740">
    <property type="entry name" value="Velvet"/>
</dbReference>
<feature type="domain" description="Velvet" evidence="7">
    <location>
        <begin position="3"/>
        <end position="180"/>
    </location>
</feature>
<evidence type="ECO:0000313" key="9">
    <source>
        <dbReference type="Proteomes" id="UP001357485"/>
    </source>
</evidence>
<evidence type="ECO:0000313" key="8">
    <source>
        <dbReference type="EMBL" id="KAK5257053.1"/>
    </source>
</evidence>
<sequence>MLAPSDDYQLEIRQQPKEALQTLDGKEKVRKPVDPPPIVQLRVRGNADPSQQFLQSPYLFMCCSLWVAGKGEPPTGQGQQHRASQTLAGSLVSSLHRLKDINNHDGGFFVFGDLSVKVVGQHRLHFSLFEMRKTTGEVIFHKSITTEPFTVSPPKDWRGMEESTYLSRAFSDQGVRLRLRKEPRAMSVKAEPETRQAIKRSFNTYTNPASAEASMAGTPLPAQPAPGFGYDGPPEHSSSYGDPSSKRQRTSEEYGGSAYYSEEPRSTAGYDQYNTTQPERAQLSYYTAYPQASGPQQREPLQSVYPSQSQQIGWPNPYAQGSSTPTSRIDFSYRASQSMQGSGSLILNSMAPSSGMPVLPSHRYQDMSQYPPEMLNARFGHRPSDAHTGVQPPGQTTDRPGVQAYRGSHGYESQHDVPPLSGSRDNLQVAGFLPSALPSHLRTPGEHTPSLLHTPQRQFSGPPSMAPPSVSGPSPTHSLSTYDRNEQYPQRIPELPSTPSQQGGETYMQSNRQVSSGYTESPQQLVPGYHESMGRNTSSSSLPMSDRPMSTYAPPQQQQSEAEYLSPPPPYSEIGSGYGHHTGPQPNYPTTQAHQQ</sequence>
<dbReference type="Gene3D" id="2.60.40.3960">
    <property type="entry name" value="Velvet domain"/>
    <property type="match status" value="1"/>
</dbReference>
<comment type="caution">
    <text evidence="8">The sequence shown here is derived from an EMBL/GenBank/DDBJ whole genome shotgun (WGS) entry which is preliminary data.</text>
</comment>
<name>A0ABR0LZ38_9PEZI</name>
<evidence type="ECO:0000256" key="6">
    <source>
        <dbReference type="SAM" id="MobiDB-lite"/>
    </source>
</evidence>
<keyword evidence="9" id="KW-1185">Reference proteome</keyword>
<evidence type="ECO:0000256" key="5">
    <source>
        <dbReference type="ARBA" id="ARBA00023242"/>
    </source>
</evidence>